<dbReference type="Proteomes" id="UP000613030">
    <property type="component" value="Unassembled WGS sequence"/>
</dbReference>
<name>A0ABS1L1C2_9BACT</name>
<feature type="domain" description="Endonuclease GajA/Old nuclease/RecF-like AAA" evidence="1">
    <location>
        <begin position="16"/>
        <end position="78"/>
    </location>
</feature>
<keyword evidence="3" id="KW-1185">Reference proteome</keyword>
<dbReference type="RefSeq" id="WP_202015953.1">
    <property type="nucleotide sequence ID" value="NZ_JAERRB010000017.1"/>
</dbReference>
<protein>
    <submittedName>
        <fullName evidence="2">AAA family ATPase</fullName>
    </submittedName>
</protein>
<dbReference type="PANTHER" id="PTHR43581">
    <property type="entry name" value="ATP/GTP PHOSPHATASE"/>
    <property type="match status" value="1"/>
</dbReference>
<dbReference type="Pfam" id="PF13175">
    <property type="entry name" value="AAA_15"/>
    <property type="match status" value="1"/>
</dbReference>
<comment type="caution">
    <text evidence="2">The sequence shown here is derived from an EMBL/GenBank/DDBJ whole genome shotgun (WGS) entry which is preliminary data.</text>
</comment>
<accession>A0ABS1L1C2</accession>
<dbReference type="SUPFAM" id="SSF52540">
    <property type="entry name" value="P-loop containing nucleoside triphosphate hydrolases"/>
    <property type="match status" value="1"/>
</dbReference>
<evidence type="ECO:0000259" key="1">
    <source>
        <dbReference type="Pfam" id="PF13175"/>
    </source>
</evidence>
<organism evidence="2 3">
    <name type="scientific">Chryseolinea lacunae</name>
    <dbReference type="NCBI Taxonomy" id="2801331"/>
    <lineage>
        <taxon>Bacteria</taxon>
        <taxon>Pseudomonadati</taxon>
        <taxon>Bacteroidota</taxon>
        <taxon>Cytophagia</taxon>
        <taxon>Cytophagales</taxon>
        <taxon>Fulvivirgaceae</taxon>
        <taxon>Chryseolinea</taxon>
    </lineage>
</organism>
<proteinExistence type="predicted"/>
<dbReference type="InterPro" id="IPR027417">
    <property type="entry name" value="P-loop_NTPase"/>
</dbReference>
<evidence type="ECO:0000313" key="3">
    <source>
        <dbReference type="Proteomes" id="UP000613030"/>
    </source>
</evidence>
<gene>
    <name evidence="2" type="ORF">JI741_29955</name>
</gene>
<reference evidence="2 3" key="1">
    <citation type="submission" date="2021-01" db="EMBL/GenBank/DDBJ databases">
        <title>Chryseolinea sp. Jin1 Genome sequencing and assembly.</title>
        <authorList>
            <person name="Kim I."/>
        </authorList>
    </citation>
    <scope>NUCLEOTIDE SEQUENCE [LARGE SCALE GENOMIC DNA]</scope>
    <source>
        <strain evidence="2 3">Jin1</strain>
    </source>
</reference>
<sequence length="561" mass="64628">MAGEELAFFGYFCCSMKIKKLSLNNFKRFTNLTIDNIPGAAKLVLLIGSNGSGKSSIFDAFELFNSLGKSQGIAEGWEYYRKAKNKNIEIALTTQNDVVWSTDETTTKTFTNAGNPFYGRTSFRQVPRLTRTTLGTSFDFSNDTDRPRLFIEKDNRFENDIEKITETILKDFFRSNNSKEQIRDRYILPINNALKNIFGEGNGTKLQLIEIIPPLEGKVAQINFRKGDSEIHYNFLSAGEKEVFNLLVNLLSRAALYQDTIYFLDEIDLHLNTKLQFNLIKEVSENWIPATCQLWTATHSLGFIEYAKQSADSVIIDFDDFDFDLPRVLSPLPKDNPDVYEIAVGKEFLPALFRQMDIYFVENKDRDYYASVGIANAIFVSDNNRNNVYHKVRTTTYKGIVDRDFLSDDDITQIVRQYPNLKVLRYYSIENYMYHPDNLNAYFQAKHLPFDKATYIADLTKAKNDAKNIITLSINLVRTGYPFFGEPEFNGTALQNRFKGHQENLTQTVVIGEYLNSDDLETYYKALPMKTYCTQLPQRQNVSKSDLSKTAWFKDRIQEIL</sequence>
<dbReference type="Gene3D" id="3.40.50.300">
    <property type="entry name" value="P-loop containing nucleotide triphosphate hydrolases"/>
    <property type="match status" value="1"/>
</dbReference>
<dbReference type="InterPro" id="IPR041685">
    <property type="entry name" value="AAA_GajA/Old/RecF-like"/>
</dbReference>
<evidence type="ECO:0000313" key="2">
    <source>
        <dbReference type="EMBL" id="MBL0745494.1"/>
    </source>
</evidence>
<dbReference type="EMBL" id="JAERRB010000017">
    <property type="protein sequence ID" value="MBL0745494.1"/>
    <property type="molecule type" value="Genomic_DNA"/>
</dbReference>
<dbReference type="InterPro" id="IPR051396">
    <property type="entry name" value="Bact_Antivir_Def_Nuclease"/>
</dbReference>
<dbReference type="PANTHER" id="PTHR43581:SF2">
    <property type="entry name" value="EXCINUCLEASE ATPASE SUBUNIT"/>
    <property type="match status" value="1"/>
</dbReference>